<name>A0A074LU09_9BACL</name>
<dbReference type="EMBL" id="JMIR01000012">
    <property type="protein sequence ID" value="KEO83353.1"/>
    <property type="molecule type" value="Genomic_DNA"/>
</dbReference>
<evidence type="ECO:0000313" key="2">
    <source>
        <dbReference type="Proteomes" id="UP000027931"/>
    </source>
</evidence>
<protein>
    <submittedName>
        <fullName evidence="1">Uncharacterized protein</fullName>
    </submittedName>
</protein>
<gene>
    <name evidence="1" type="ORF">EL26_10270</name>
</gene>
<keyword evidence="2" id="KW-1185">Reference proteome</keyword>
<dbReference type="Proteomes" id="UP000027931">
    <property type="component" value="Unassembled WGS sequence"/>
</dbReference>
<sequence length="84" mass="9953">MQKWEAHAQELQVICRTMSGVHRWINGKVLLREILYERMVGRLPAYSRKKKPKQEFALELALIAKDNPPRELLRILKKFEIAIL</sequence>
<dbReference type="STRING" id="1157490.EL26_10270"/>
<comment type="caution">
    <text evidence="1">The sequence shown here is derived from an EMBL/GenBank/DDBJ whole genome shotgun (WGS) entry which is preliminary data.</text>
</comment>
<dbReference type="RefSeq" id="WP_038087499.1">
    <property type="nucleotide sequence ID" value="NZ_JMIR01000012.1"/>
</dbReference>
<dbReference type="OrthoDB" id="9914649at2"/>
<evidence type="ECO:0000313" key="1">
    <source>
        <dbReference type="EMBL" id="KEO83353.1"/>
    </source>
</evidence>
<accession>A0A074LU09</accession>
<dbReference type="AlphaFoldDB" id="A0A074LU09"/>
<organism evidence="1 2">
    <name type="scientific">Tumebacillus flagellatus</name>
    <dbReference type="NCBI Taxonomy" id="1157490"/>
    <lineage>
        <taxon>Bacteria</taxon>
        <taxon>Bacillati</taxon>
        <taxon>Bacillota</taxon>
        <taxon>Bacilli</taxon>
        <taxon>Bacillales</taxon>
        <taxon>Alicyclobacillaceae</taxon>
        <taxon>Tumebacillus</taxon>
    </lineage>
</organism>
<proteinExistence type="predicted"/>
<reference evidence="1 2" key="1">
    <citation type="journal article" date="2013" name="Int. J. Syst. Evol. Microbiol.">
        <title>Tumebacillus flagellatus sp. nov., an alpha-amylase/pullulanase-producing bacterium isolated from cassava wastewater.</title>
        <authorList>
            <person name="Wang Q."/>
            <person name="Xie N."/>
            <person name="Qin Y."/>
            <person name="Shen N."/>
            <person name="Zhu J."/>
            <person name="Mi H."/>
            <person name="Huang R."/>
        </authorList>
    </citation>
    <scope>NUCLEOTIDE SEQUENCE [LARGE SCALE GENOMIC DNA]</scope>
    <source>
        <strain evidence="1 2">GST4</strain>
    </source>
</reference>